<dbReference type="CDD" id="cd03192">
    <property type="entry name" value="GST_C_Sigma_like"/>
    <property type="match status" value="2"/>
</dbReference>
<evidence type="ECO:0000259" key="6">
    <source>
        <dbReference type="PROSITE" id="PS50404"/>
    </source>
</evidence>
<dbReference type="SFLD" id="SFLDG00363">
    <property type="entry name" value="AMPS_(cytGST):_Alpha-__Mu-__Pi"/>
    <property type="match status" value="1"/>
</dbReference>
<evidence type="ECO:0000256" key="3">
    <source>
        <dbReference type="ARBA" id="ARBA00022679"/>
    </source>
</evidence>
<reference evidence="8 9" key="1">
    <citation type="journal article" date="2024" name="BMC Genomics">
        <title>De novo assembly and annotation of Popillia japonica's genome with initial clues to its potential as an invasive pest.</title>
        <authorList>
            <person name="Cucini C."/>
            <person name="Boschi S."/>
            <person name="Funari R."/>
            <person name="Cardaioli E."/>
            <person name="Iannotti N."/>
            <person name="Marturano G."/>
            <person name="Paoli F."/>
            <person name="Bruttini M."/>
            <person name="Carapelli A."/>
            <person name="Frati F."/>
            <person name="Nardi F."/>
        </authorList>
    </citation>
    <scope>NUCLEOTIDE SEQUENCE [LARGE SCALE GENOMIC DNA]</scope>
    <source>
        <strain evidence="8">DMR45628</strain>
    </source>
</reference>
<comment type="catalytic activity">
    <reaction evidence="5">
        <text>RX + glutathione = an S-substituted glutathione + a halide anion + H(+)</text>
        <dbReference type="Rhea" id="RHEA:16437"/>
        <dbReference type="ChEBI" id="CHEBI:15378"/>
        <dbReference type="ChEBI" id="CHEBI:16042"/>
        <dbReference type="ChEBI" id="CHEBI:17792"/>
        <dbReference type="ChEBI" id="CHEBI:57925"/>
        <dbReference type="ChEBI" id="CHEBI:90779"/>
        <dbReference type="EC" id="2.5.1.18"/>
    </reaction>
</comment>
<evidence type="ECO:0000313" key="8">
    <source>
        <dbReference type="EMBL" id="KAK9745112.1"/>
    </source>
</evidence>
<dbReference type="InterPro" id="IPR036249">
    <property type="entry name" value="Thioredoxin-like_sf"/>
</dbReference>
<evidence type="ECO:0000256" key="1">
    <source>
        <dbReference type="ARBA" id="ARBA00011738"/>
    </source>
</evidence>
<dbReference type="InterPro" id="IPR040079">
    <property type="entry name" value="Glutathione_S-Trfase"/>
</dbReference>
<keyword evidence="3" id="KW-0808">Transferase</keyword>
<dbReference type="InterPro" id="IPR004046">
    <property type="entry name" value="GST_C"/>
</dbReference>
<proteinExistence type="inferred from homology"/>
<dbReference type="FunFam" id="1.20.1050.10:FF:000030">
    <property type="entry name" value="Glutathione S-transferase S1"/>
    <property type="match status" value="2"/>
</dbReference>
<dbReference type="SFLD" id="SFLDS00019">
    <property type="entry name" value="Glutathione_Transferase_(cytos"/>
    <property type="match status" value="2"/>
</dbReference>
<feature type="domain" description="GST C-terminal" evidence="7">
    <location>
        <begin position="36"/>
        <end position="162"/>
    </location>
</feature>
<dbReference type="PROSITE" id="PS50404">
    <property type="entry name" value="GST_NTER"/>
    <property type="match status" value="2"/>
</dbReference>
<dbReference type="PANTHER" id="PTHR11571:SF224">
    <property type="entry name" value="HEMATOPOIETIC PROSTAGLANDIN D SYNTHASE"/>
    <property type="match status" value="1"/>
</dbReference>
<dbReference type="Pfam" id="PF02798">
    <property type="entry name" value="GST_N"/>
    <property type="match status" value="1"/>
</dbReference>
<dbReference type="CDD" id="cd03039">
    <property type="entry name" value="GST_N_Sigma_like"/>
    <property type="match status" value="1"/>
</dbReference>
<dbReference type="GO" id="GO:0006749">
    <property type="term" value="P:glutathione metabolic process"/>
    <property type="evidence" value="ECO:0007669"/>
    <property type="project" value="TreeGrafter"/>
</dbReference>
<evidence type="ECO:0000256" key="5">
    <source>
        <dbReference type="ARBA" id="ARBA00047960"/>
    </source>
</evidence>
<dbReference type="SUPFAM" id="SSF47616">
    <property type="entry name" value="GST C-terminal domain-like"/>
    <property type="match status" value="2"/>
</dbReference>
<accession>A0AAW1MFJ6</accession>
<dbReference type="PROSITE" id="PS50405">
    <property type="entry name" value="GST_CTER"/>
    <property type="match status" value="2"/>
</dbReference>
<evidence type="ECO:0000256" key="2">
    <source>
        <dbReference type="ARBA" id="ARBA00012452"/>
    </source>
</evidence>
<dbReference type="AlphaFoldDB" id="A0AAW1MFJ6"/>
<dbReference type="Pfam" id="PF14497">
    <property type="entry name" value="GST_C_3"/>
    <property type="match status" value="2"/>
</dbReference>
<dbReference type="EC" id="2.5.1.18" evidence="2"/>
<dbReference type="Gene3D" id="1.20.1050.10">
    <property type="match status" value="2"/>
</dbReference>
<gene>
    <name evidence="8" type="ORF">QE152_g7157</name>
</gene>
<feature type="domain" description="GST C-terminal" evidence="7">
    <location>
        <begin position="264"/>
        <end position="393"/>
    </location>
</feature>
<protein>
    <recommendedName>
        <fullName evidence="2">glutathione transferase</fullName>
        <ecNumber evidence="2">2.5.1.18</ecNumber>
    </recommendedName>
</protein>
<sequence>MPFGTLPIYEEGGKIVSQSIAIARYVAKKVGLTGDNIWEDLEIDAMVDTINDLRIKLSGIYEEKNEKRRQELKTTHLTETIPFYLERLNKIAEKNDGFLVAGKLTWADFFFTTATDMFQVLLGEDIIRKYPYLMDVRENVLDLPDIKSWIDSRPTNIVNTDVLNKCDWILVKYIGVLSKQRSMVSSVTLTYFDLKGLAEPIRLLLKYGQIEFEDIRISKEDWPEQKSFTPFGQLPTYKENDKLAWQSTAICRYVAKKVKLTGSNDWEDLEIDAIVDTYRDLNHKIGEYHRESNSERKQQLKGPLFSEIIPFYLKRLDNIAEQNNGYLALRRLTWADIYFYALSERFAEVYPQILLEYINLLKIRALLVDKLSERSPKVSVNLSKLSHLKALPLADETFFKPSHIDGIIAANLFPILLGCGRITGSAGAPIAIETVFVYTLVGTAPTDAEISKQHAFVALENVIHI</sequence>
<feature type="domain" description="GST N-terminal" evidence="6">
    <location>
        <begin position="185"/>
        <end position="262"/>
    </location>
</feature>
<evidence type="ECO:0000256" key="4">
    <source>
        <dbReference type="ARBA" id="ARBA00038317"/>
    </source>
</evidence>
<dbReference type="SFLD" id="SFLDG01205">
    <property type="entry name" value="AMPS.1"/>
    <property type="match status" value="1"/>
</dbReference>
<dbReference type="InterPro" id="IPR004045">
    <property type="entry name" value="Glutathione_S-Trfase_N"/>
</dbReference>
<dbReference type="InterPro" id="IPR036282">
    <property type="entry name" value="Glutathione-S-Trfase_C_sf"/>
</dbReference>
<keyword evidence="9" id="KW-1185">Reference proteome</keyword>
<comment type="caution">
    <text evidence="8">The sequence shown here is derived from an EMBL/GenBank/DDBJ whole genome shotgun (WGS) entry which is preliminary data.</text>
</comment>
<dbReference type="Gene3D" id="3.40.30.10">
    <property type="entry name" value="Glutaredoxin"/>
    <property type="match status" value="2"/>
</dbReference>
<dbReference type="GO" id="GO:0004364">
    <property type="term" value="F:glutathione transferase activity"/>
    <property type="evidence" value="ECO:0007669"/>
    <property type="project" value="UniProtKB-EC"/>
</dbReference>
<dbReference type="InterPro" id="IPR050213">
    <property type="entry name" value="GST_superfamily"/>
</dbReference>
<feature type="domain" description="GST N-terminal" evidence="6">
    <location>
        <begin position="1"/>
        <end position="34"/>
    </location>
</feature>
<dbReference type="Proteomes" id="UP001458880">
    <property type="component" value="Unassembled WGS sequence"/>
</dbReference>
<name>A0AAW1MFJ6_POPJA</name>
<evidence type="ECO:0000259" key="7">
    <source>
        <dbReference type="PROSITE" id="PS50405"/>
    </source>
</evidence>
<dbReference type="SUPFAM" id="SSF52833">
    <property type="entry name" value="Thioredoxin-like"/>
    <property type="match status" value="2"/>
</dbReference>
<comment type="subunit">
    <text evidence="1">Homodimer.</text>
</comment>
<dbReference type="InterPro" id="IPR010987">
    <property type="entry name" value="Glutathione-S-Trfase_C-like"/>
</dbReference>
<dbReference type="EMBL" id="JASPKY010000051">
    <property type="protein sequence ID" value="KAK9745112.1"/>
    <property type="molecule type" value="Genomic_DNA"/>
</dbReference>
<evidence type="ECO:0000313" key="9">
    <source>
        <dbReference type="Proteomes" id="UP001458880"/>
    </source>
</evidence>
<comment type="similarity">
    <text evidence="4">Belongs to the GST superfamily. Sigma family.</text>
</comment>
<dbReference type="PANTHER" id="PTHR11571">
    <property type="entry name" value="GLUTATHIONE S-TRANSFERASE"/>
    <property type="match status" value="1"/>
</dbReference>
<organism evidence="8 9">
    <name type="scientific">Popillia japonica</name>
    <name type="common">Japanese beetle</name>
    <dbReference type="NCBI Taxonomy" id="7064"/>
    <lineage>
        <taxon>Eukaryota</taxon>
        <taxon>Metazoa</taxon>
        <taxon>Ecdysozoa</taxon>
        <taxon>Arthropoda</taxon>
        <taxon>Hexapoda</taxon>
        <taxon>Insecta</taxon>
        <taxon>Pterygota</taxon>
        <taxon>Neoptera</taxon>
        <taxon>Endopterygota</taxon>
        <taxon>Coleoptera</taxon>
        <taxon>Polyphaga</taxon>
        <taxon>Scarabaeiformia</taxon>
        <taxon>Scarabaeidae</taxon>
        <taxon>Rutelinae</taxon>
        <taxon>Popillia</taxon>
    </lineage>
</organism>